<sequence>MDGDDEPLGHPRQTQIQLNLPEPFISSWCSHLADIPYATSSSTPSRPHDAAFHRHCRASSELISELPRPGPADRAARASPDTITRCKTPRPPRRSAGDKLDACWGHVLGGEQYPDDPGRPRRVVASSHKGGASGGRIHFFIRYGKTIYYVKVLLAAV</sequence>
<organism evidence="2 3">
    <name type="scientific">Zalerion maritima</name>
    <dbReference type="NCBI Taxonomy" id="339359"/>
    <lineage>
        <taxon>Eukaryota</taxon>
        <taxon>Fungi</taxon>
        <taxon>Dikarya</taxon>
        <taxon>Ascomycota</taxon>
        <taxon>Pezizomycotina</taxon>
        <taxon>Sordariomycetes</taxon>
        <taxon>Lulworthiomycetidae</taxon>
        <taxon>Lulworthiales</taxon>
        <taxon>Lulworthiaceae</taxon>
        <taxon>Zalerion</taxon>
    </lineage>
</organism>
<comment type="caution">
    <text evidence="2">The sequence shown here is derived from an EMBL/GenBank/DDBJ whole genome shotgun (WGS) entry which is preliminary data.</text>
</comment>
<keyword evidence="3" id="KW-1185">Reference proteome</keyword>
<proteinExistence type="predicted"/>
<protein>
    <submittedName>
        <fullName evidence="2">Uncharacterized protein</fullName>
    </submittedName>
</protein>
<accession>A0AAD5WMC3</accession>
<evidence type="ECO:0000313" key="2">
    <source>
        <dbReference type="EMBL" id="KAJ2892842.1"/>
    </source>
</evidence>
<gene>
    <name evidence="2" type="ORF">MKZ38_009326</name>
</gene>
<feature type="region of interest" description="Disordered" evidence="1">
    <location>
        <begin position="62"/>
        <end position="99"/>
    </location>
</feature>
<dbReference type="EMBL" id="JAKWBI020000712">
    <property type="protein sequence ID" value="KAJ2892842.1"/>
    <property type="molecule type" value="Genomic_DNA"/>
</dbReference>
<evidence type="ECO:0000256" key="1">
    <source>
        <dbReference type="SAM" id="MobiDB-lite"/>
    </source>
</evidence>
<dbReference type="Proteomes" id="UP001201980">
    <property type="component" value="Unassembled WGS sequence"/>
</dbReference>
<evidence type="ECO:0000313" key="3">
    <source>
        <dbReference type="Proteomes" id="UP001201980"/>
    </source>
</evidence>
<name>A0AAD5WMC3_9PEZI</name>
<dbReference type="AlphaFoldDB" id="A0AAD5WMC3"/>
<reference evidence="2" key="1">
    <citation type="submission" date="2022-07" db="EMBL/GenBank/DDBJ databases">
        <title>Draft genome sequence of Zalerion maritima ATCC 34329, a (micro)plastics degrading marine fungus.</title>
        <authorList>
            <person name="Paco A."/>
            <person name="Goncalves M.F.M."/>
            <person name="Rocha-Santos T.A.P."/>
            <person name="Alves A."/>
        </authorList>
    </citation>
    <scope>NUCLEOTIDE SEQUENCE</scope>
    <source>
        <strain evidence="2">ATCC 34329</strain>
    </source>
</reference>